<reference evidence="2" key="2">
    <citation type="journal article" date="2024" name="Antonie Van Leeuwenhoek">
        <title>Roseihalotalea indica gen. nov., sp. nov., a halophilic Bacteroidetes from mesopelagic Southwest Indian Ocean with higher carbohydrate metabolic potential.</title>
        <authorList>
            <person name="Chen B."/>
            <person name="Zhang M."/>
            <person name="Lin D."/>
            <person name="Ye J."/>
            <person name="Tang K."/>
        </authorList>
    </citation>
    <scope>NUCLEOTIDE SEQUENCE</scope>
    <source>
        <strain evidence="2">TK19036</strain>
    </source>
</reference>
<dbReference type="Pfam" id="PF03551">
    <property type="entry name" value="PadR"/>
    <property type="match status" value="1"/>
</dbReference>
<dbReference type="Gene3D" id="1.10.10.10">
    <property type="entry name" value="Winged helix-like DNA-binding domain superfamily/Winged helix DNA-binding domain"/>
    <property type="match status" value="1"/>
</dbReference>
<dbReference type="InterPro" id="IPR005149">
    <property type="entry name" value="Tscrpt_reg_PadR_N"/>
</dbReference>
<gene>
    <name evidence="2" type="ORF">K4G66_06045</name>
</gene>
<dbReference type="EMBL" id="CP120682">
    <property type="protein sequence ID" value="WKN38261.1"/>
    <property type="molecule type" value="Genomic_DNA"/>
</dbReference>
<dbReference type="AlphaFoldDB" id="A0AA49JF98"/>
<evidence type="ECO:0000313" key="2">
    <source>
        <dbReference type="EMBL" id="WKN38261.1"/>
    </source>
</evidence>
<accession>A0AA49JF98</accession>
<evidence type="ECO:0000259" key="1">
    <source>
        <dbReference type="Pfam" id="PF03551"/>
    </source>
</evidence>
<sequence length="110" mass="12710">MENYSMGEFEEIVLLTVAVLYDNAYGISIKEEIENRLNRNVSVGAMRTALKRLEKKGFLTSEFREATAVRGGKRKRYFKVTPYGKRALEHVMDTRKQLWAAIPSIAFEFN</sequence>
<reference evidence="2" key="1">
    <citation type="journal article" date="2023" name="Comput. Struct. Biotechnol. J.">
        <title>Discovery of a novel marine Bacteroidetes with a rich repertoire of carbohydrate-active enzymes.</title>
        <authorList>
            <person name="Chen B."/>
            <person name="Liu G."/>
            <person name="Chen Q."/>
            <person name="Wang H."/>
            <person name="Liu L."/>
            <person name="Tang K."/>
        </authorList>
    </citation>
    <scope>NUCLEOTIDE SEQUENCE</scope>
    <source>
        <strain evidence="2">TK19036</strain>
    </source>
</reference>
<protein>
    <submittedName>
        <fullName evidence="2">Helix-turn-helix transcriptional regulator</fullName>
    </submittedName>
</protein>
<proteinExistence type="predicted"/>
<name>A0AA49JF98_9BACT</name>
<organism evidence="2">
    <name type="scientific">Roseihalotalea indica</name>
    <dbReference type="NCBI Taxonomy" id="2867963"/>
    <lineage>
        <taxon>Bacteria</taxon>
        <taxon>Pseudomonadati</taxon>
        <taxon>Bacteroidota</taxon>
        <taxon>Cytophagia</taxon>
        <taxon>Cytophagales</taxon>
        <taxon>Catalimonadaceae</taxon>
        <taxon>Roseihalotalea</taxon>
    </lineage>
</organism>
<dbReference type="SUPFAM" id="SSF46785">
    <property type="entry name" value="Winged helix' DNA-binding domain"/>
    <property type="match status" value="1"/>
</dbReference>
<dbReference type="InterPro" id="IPR036388">
    <property type="entry name" value="WH-like_DNA-bd_sf"/>
</dbReference>
<feature type="domain" description="Transcription regulator PadR N-terminal" evidence="1">
    <location>
        <begin position="22"/>
        <end position="89"/>
    </location>
</feature>
<dbReference type="InterPro" id="IPR036390">
    <property type="entry name" value="WH_DNA-bd_sf"/>
</dbReference>